<protein>
    <recommendedName>
        <fullName evidence="2">AB hydrolase-1 domain-containing protein</fullName>
    </recommendedName>
</protein>
<gene>
    <name evidence="3" type="ORF">MHEL_19480</name>
</gene>
<dbReference type="InterPro" id="IPR050266">
    <property type="entry name" value="AB_hydrolase_sf"/>
</dbReference>
<reference evidence="3 4" key="1">
    <citation type="journal article" date="2019" name="Emerg. Microbes Infect.">
        <title>Comprehensive subspecies identification of 175 nontuberculous mycobacteria species based on 7547 genomic profiles.</title>
        <authorList>
            <person name="Matsumoto Y."/>
            <person name="Kinjo T."/>
            <person name="Motooka D."/>
            <person name="Nabeya D."/>
            <person name="Jung N."/>
            <person name="Uechi K."/>
            <person name="Horii T."/>
            <person name="Iida T."/>
            <person name="Fujita J."/>
            <person name="Nakamura S."/>
        </authorList>
    </citation>
    <scope>NUCLEOTIDE SEQUENCE [LARGE SCALE GENOMIC DNA]</scope>
    <source>
        <strain evidence="3 4">JCM 30396</strain>
    </source>
</reference>
<dbReference type="PANTHER" id="PTHR43798:SF33">
    <property type="entry name" value="HYDROLASE, PUTATIVE (AFU_ORTHOLOGUE AFUA_2G14860)-RELATED"/>
    <property type="match status" value="1"/>
</dbReference>
<accession>A0A7I7T619</accession>
<keyword evidence="4" id="KW-1185">Reference proteome</keyword>
<dbReference type="Pfam" id="PF12697">
    <property type="entry name" value="Abhydrolase_6"/>
    <property type="match status" value="1"/>
</dbReference>
<keyword evidence="1" id="KW-0472">Membrane</keyword>
<keyword evidence="1" id="KW-1133">Transmembrane helix</keyword>
<feature type="transmembrane region" description="Helical" evidence="1">
    <location>
        <begin position="61"/>
        <end position="79"/>
    </location>
</feature>
<dbReference type="GO" id="GO:0003824">
    <property type="term" value="F:catalytic activity"/>
    <property type="evidence" value="ECO:0007669"/>
    <property type="project" value="UniProtKB-ARBA"/>
</dbReference>
<dbReference type="Gene3D" id="3.40.50.1820">
    <property type="entry name" value="alpha/beta hydrolase"/>
    <property type="match status" value="1"/>
</dbReference>
<feature type="transmembrane region" description="Helical" evidence="1">
    <location>
        <begin position="113"/>
        <end position="134"/>
    </location>
</feature>
<feature type="transmembrane region" description="Helical" evidence="1">
    <location>
        <begin position="6"/>
        <end position="23"/>
    </location>
</feature>
<dbReference type="GO" id="GO:0016020">
    <property type="term" value="C:membrane"/>
    <property type="evidence" value="ECO:0007669"/>
    <property type="project" value="TreeGrafter"/>
</dbReference>
<dbReference type="SUPFAM" id="SSF53474">
    <property type="entry name" value="alpha/beta-Hydrolases"/>
    <property type="match status" value="1"/>
</dbReference>
<keyword evidence="1" id="KW-0812">Transmembrane</keyword>
<dbReference type="EMBL" id="AP022596">
    <property type="protein sequence ID" value="BBY63705.1"/>
    <property type="molecule type" value="Genomic_DNA"/>
</dbReference>
<feature type="domain" description="AB hydrolase-1" evidence="2">
    <location>
        <begin position="255"/>
        <end position="504"/>
    </location>
</feature>
<feature type="transmembrane region" description="Helical" evidence="1">
    <location>
        <begin position="191"/>
        <end position="212"/>
    </location>
</feature>
<dbReference type="InterPro" id="IPR029058">
    <property type="entry name" value="AB_hydrolase_fold"/>
</dbReference>
<dbReference type="AlphaFoldDB" id="A0A7I7T619"/>
<feature type="transmembrane region" description="Helical" evidence="1">
    <location>
        <begin position="35"/>
        <end position="55"/>
    </location>
</feature>
<sequence length="517" mass="55409">MFRQVMVACEIGFWIVIAAGLVARRRPRSSTLGAALLGLAPIVALVLLFVASLDLNRGTVASWRHGLGALYLTLCIAYGQRVLRWTKTRCANRPGGPPGPAGRQYPRRRWLDIGRTILGASISAALLLGLIGWIGCVRRSAALDVMFPVLGLVAMAEVLAAIGYALWSRNRPKPRATPAVGPPSLLEGRRVLRGIAFGGVLMLGLGVSSVTAEHLITANRRAQVAMPGQLIDAGGFDLHLVKRGSRGPLVVMEAGSGETSLSWRDIPAALSGNATVVTYDRAGYAWSDASPNPRTGRNIVAELRTALHASGLAGPYVLVGHSLGGMYVREFAQLHQEEVAGLVLVDARPEDDDSRTQAILKEAGLAGNPRPAILTALKMSGALRMFSDVLLDGLVAPRDRAAFLDVVASPSYFTTKQQEADLAYRTEDAIRGQNLGDLPVRIIARGRSQDYASAGIPQAVGERLETIWRDEQRRMLDLSTDSTLVTATKSGHMIIHDQPDLVVATINSLIETVGPQR</sequence>
<evidence type="ECO:0000313" key="4">
    <source>
        <dbReference type="Proteomes" id="UP000467148"/>
    </source>
</evidence>
<dbReference type="RefSeq" id="WP_197748122.1">
    <property type="nucleotide sequence ID" value="NZ_AP022596.1"/>
</dbReference>
<dbReference type="PANTHER" id="PTHR43798">
    <property type="entry name" value="MONOACYLGLYCEROL LIPASE"/>
    <property type="match status" value="1"/>
</dbReference>
<feature type="transmembrane region" description="Helical" evidence="1">
    <location>
        <begin position="146"/>
        <end position="167"/>
    </location>
</feature>
<dbReference type="InterPro" id="IPR000073">
    <property type="entry name" value="AB_hydrolase_1"/>
</dbReference>
<organism evidence="3 4">
    <name type="scientific">Mycolicibacterium helvum</name>
    <dbReference type="NCBI Taxonomy" id="1534349"/>
    <lineage>
        <taxon>Bacteria</taxon>
        <taxon>Bacillati</taxon>
        <taxon>Actinomycetota</taxon>
        <taxon>Actinomycetes</taxon>
        <taxon>Mycobacteriales</taxon>
        <taxon>Mycobacteriaceae</taxon>
        <taxon>Mycolicibacterium</taxon>
    </lineage>
</organism>
<evidence type="ECO:0000313" key="3">
    <source>
        <dbReference type="EMBL" id="BBY63705.1"/>
    </source>
</evidence>
<dbReference type="KEGG" id="mhev:MHEL_19480"/>
<evidence type="ECO:0000256" key="1">
    <source>
        <dbReference type="SAM" id="Phobius"/>
    </source>
</evidence>
<dbReference type="Proteomes" id="UP000467148">
    <property type="component" value="Chromosome"/>
</dbReference>
<proteinExistence type="predicted"/>
<evidence type="ECO:0000259" key="2">
    <source>
        <dbReference type="Pfam" id="PF12697"/>
    </source>
</evidence>
<name>A0A7I7T619_9MYCO</name>